<feature type="signal peptide" evidence="1">
    <location>
        <begin position="1"/>
        <end position="30"/>
    </location>
</feature>
<organism evidence="8 9">
    <name type="scientific">Stieleria neptunia</name>
    <dbReference type="NCBI Taxonomy" id="2527979"/>
    <lineage>
        <taxon>Bacteria</taxon>
        <taxon>Pseudomonadati</taxon>
        <taxon>Planctomycetota</taxon>
        <taxon>Planctomycetia</taxon>
        <taxon>Pirellulales</taxon>
        <taxon>Pirellulaceae</taxon>
        <taxon>Stieleria</taxon>
    </lineage>
</organism>
<dbReference type="Proteomes" id="UP000319004">
    <property type="component" value="Chromosome"/>
</dbReference>
<dbReference type="Pfam" id="PF07624">
    <property type="entry name" value="PSD2"/>
    <property type="match status" value="1"/>
</dbReference>
<feature type="domain" description="DUF1585" evidence="2">
    <location>
        <begin position="613"/>
        <end position="684"/>
    </location>
</feature>
<dbReference type="Pfam" id="PF07635">
    <property type="entry name" value="PSCyt1"/>
    <property type="match status" value="1"/>
</dbReference>
<gene>
    <name evidence="8" type="ORF">Enr13x_03640</name>
</gene>
<dbReference type="KEGG" id="snep:Enr13x_03640"/>
<dbReference type="InterPro" id="IPR013043">
    <property type="entry name" value="DUF1595"/>
</dbReference>
<dbReference type="RefSeq" id="WP_145392051.1">
    <property type="nucleotide sequence ID" value="NZ_CP037423.1"/>
</dbReference>
<dbReference type="Pfam" id="PF07627">
    <property type="entry name" value="PSCyt3"/>
    <property type="match status" value="1"/>
</dbReference>
<dbReference type="GO" id="GO:0009055">
    <property type="term" value="F:electron transfer activity"/>
    <property type="evidence" value="ECO:0007669"/>
    <property type="project" value="InterPro"/>
</dbReference>
<dbReference type="GO" id="GO:0020037">
    <property type="term" value="F:heme binding"/>
    <property type="evidence" value="ECO:0007669"/>
    <property type="project" value="InterPro"/>
</dbReference>
<name>A0A518HI77_9BACT</name>
<evidence type="ECO:0000259" key="6">
    <source>
        <dbReference type="Pfam" id="PF07635"/>
    </source>
</evidence>
<evidence type="ECO:0000259" key="3">
    <source>
        <dbReference type="Pfam" id="PF07626"/>
    </source>
</evidence>
<accession>A0A518HI77</accession>
<dbReference type="EMBL" id="CP037423">
    <property type="protein sequence ID" value="QDV40558.1"/>
    <property type="molecule type" value="Genomic_DNA"/>
</dbReference>
<dbReference type="AlphaFoldDB" id="A0A518HI77"/>
<dbReference type="InterPro" id="IPR036909">
    <property type="entry name" value="Cyt_c-like_dom_sf"/>
</dbReference>
<protein>
    <recommendedName>
        <fullName evidence="10">Planctomycete cytochrome C</fullName>
    </recommendedName>
</protein>
<dbReference type="InterPro" id="IPR013036">
    <property type="entry name" value="DUF1587"/>
</dbReference>
<dbReference type="InterPro" id="IPR011478">
    <property type="entry name" value="DUF1585"/>
</dbReference>
<dbReference type="InterPro" id="IPR013042">
    <property type="entry name" value="DUF1592"/>
</dbReference>
<dbReference type="Pfam" id="PF07637">
    <property type="entry name" value="PSD5"/>
    <property type="match status" value="1"/>
</dbReference>
<sequence precursor="true">MRNHALQNVSTVTIIAQVLLLGLLAGSAAASETDAFAETIAPALEQHCVQCHGADGEAEGDVDLLAIRGEGLNENTELVRRLIDVLDLEEMPPEDEPPLDPTLRRKLVLELKAILQAAVAQKKAFAHAPIRRMNRFQYNNAVIDLFDLKCIVFTLPERMVREHKGYFQPETGRMADVVSVGSRPLGKSQLIEPRLAGVAAFPQDLRAEHGFDNRGDHLSLSPLLMEAFLALGQSITESPDFVPQNVGVWQTFFAAPTDEVDLDGEVRRRLQPFLTRAFRRPIGDADLNRYVRFTSRQLAAGVGFTDAMKSIAAATISSPKFLYLYDRSGESATAQPVDDLELASRLSFFLWGSLPDTELLDLAVAGQLKQPEILDAQVTRMLRDKKLKRFCDSFPAQWLQLERIISSVPNPEKYPGFYFAKYRDSMHMMIEPLLLFETVLIENHPITQLIDSDFTYRSVLLEDAYGELRSDPSEITKRGGGVTVLNFHRVPVSDRRSGGVITNAAVMTMTSGPDRTQPITRGAWIATAIFNNPPEPPPADVPPLGEKPPAGEEHLTLRERLSLHRERSDCKGCHEQIDPLGFALENYDPVGRWRSQYENGRSVDVAGTLFRKHAFKDVVEFKDAVLAEKDRFTRALAGHLLSFGLARELSASDQIALDHIATATADDGYKIQTLIKEVIRSEPFQSKTNPKAE</sequence>
<evidence type="ECO:0000256" key="1">
    <source>
        <dbReference type="SAM" id="SignalP"/>
    </source>
</evidence>
<reference evidence="8 9" key="1">
    <citation type="submission" date="2019-03" db="EMBL/GenBank/DDBJ databases">
        <title>Deep-cultivation of Planctomycetes and their phenomic and genomic characterization uncovers novel biology.</title>
        <authorList>
            <person name="Wiegand S."/>
            <person name="Jogler M."/>
            <person name="Boedeker C."/>
            <person name="Pinto D."/>
            <person name="Vollmers J."/>
            <person name="Rivas-Marin E."/>
            <person name="Kohn T."/>
            <person name="Peeters S.H."/>
            <person name="Heuer A."/>
            <person name="Rast P."/>
            <person name="Oberbeckmann S."/>
            <person name="Bunk B."/>
            <person name="Jeske O."/>
            <person name="Meyerdierks A."/>
            <person name="Storesund J.E."/>
            <person name="Kallscheuer N."/>
            <person name="Luecker S."/>
            <person name="Lage O.M."/>
            <person name="Pohl T."/>
            <person name="Merkel B.J."/>
            <person name="Hornburger P."/>
            <person name="Mueller R.-W."/>
            <person name="Bruemmer F."/>
            <person name="Labrenz M."/>
            <person name="Spormann A.M."/>
            <person name="Op den Camp H."/>
            <person name="Overmann J."/>
            <person name="Amann R."/>
            <person name="Jetten M.S.M."/>
            <person name="Mascher T."/>
            <person name="Medema M.H."/>
            <person name="Devos D.P."/>
            <person name="Kaster A.-K."/>
            <person name="Ovreas L."/>
            <person name="Rohde M."/>
            <person name="Galperin M.Y."/>
            <person name="Jogler C."/>
        </authorList>
    </citation>
    <scope>NUCLEOTIDE SEQUENCE [LARGE SCALE GENOMIC DNA]</scope>
    <source>
        <strain evidence="8 9">Enr13</strain>
    </source>
</reference>
<dbReference type="OrthoDB" id="175242at2"/>
<feature type="chain" id="PRO_5021777332" description="Planctomycete cytochrome C" evidence="1">
    <location>
        <begin position="31"/>
        <end position="693"/>
    </location>
</feature>
<evidence type="ECO:0000259" key="2">
    <source>
        <dbReference type="Pfam" id="PF07624"/>
    </source>
</evidence>
<dbReference type="InterPro" id="IPR011429">
    <property type="entry name" value="Cyt_c_Planctomycete-type"/>
</dbReference>
<keyword evidence="9" id="KW-1185">Reference proteome</keyword>
<evidence type="ECO:0000259" key="7">
    <source>
        <dbReference type="Pfam" id="PF07637"/>
    </source>
</evidence>
<dbReference type="InterPro" id="IPR013039">
    <property type="entry name" value="DUF1588"/>
</dbReference>
<feature type="domain" description="DUF1588" evidence="4">
    <location>
        <begin position="498"/>
        <end position="596"/>
    </location>
</feature>
<feature type="domain" description="DUF1595" evidence="7">
    <location>
        <begin position="266"/>
        <end position="325"/>
    </location>
</feature>
<evidence type="ECO:0000259" key="5">
    <source>
        <dbReference type="Pfam" id="PF07631"/>
    </source>
</evidence>
<proteinExistence type="predicted"/>
<evidence type="ECO:0000259" key="4">
    <source>
        <dbReference type="Pfam" id="PF07627"/>
    </source>
</evidence>
<keyword evidence="1" id="KW-0732">Signal</keyword>
<evidence type="ECO:0000313" key="8">
    <source>
        <dbReference type="EMBL" id="QDV40558.1"/>
    </source>
</evidence>
<feature type="domain" description="DUF1587" evidence="3">
    <location>
        <begin position="197"/>
        <end position="236"/>
    </location>
</feature>
<feature type="domain" description="Cytochrome C Planctomycete-type" evidence="6">
    <location>
        <begin position="48"/>
        <end position="95"/>
    </location>
</feature>
<feature type="domain" description="DUF1592" evidence="5">
    <location>
        <begin position="338"/>
        <end position="466"/>
    </location>
</feature>
<dbReference type="Pfam" id="PF07631">
    <property type="entry name" value="PSD4"/>
    <property type="match status" value="1"/>
</dbReference>
<evidence type="ECO:0008006" key="10">
    <source>
        <dbReference type="Google" id="ProtNLM"/>
    </source>
</evidence>
<evidence type="ECO:0000313" key="9">
    <source>
        <dbReference type="Proteomes" id="UP000319004"/>
    </source>
</evidence>
<dbReference type="SUPFAM" id="SSF46626">
    <property type="entry name" value="Cytochrome c"/>
    <property type="match status" value="1"/>
</dbReference>
<dbReference type="Pfam" id="PF07626">
    <property type="entry name" value="PSD3"/>
    <property type="match status" value="1"/>
</dbReference>